<dbReference type="InterPro" id="IPR002241">
    <property type="entry name" value="Glyco_hydro_27"/>
</dbReference>
<dbReference type="Gene3D" id="2.60.40.1180">
    <property type="entry name" value="Golgi alpha-mannosidase II"/>
    <property type="match status" value="1"/>
</dbReference>
<dbReference type="GO" id="GO:0004557">
    <property type="term" value="F:alpha-galactosidase activity"/>
    <property type="evidence" value="ECO:0007669"/>
    <property type="project" value="UniProtKB-EC"/>
</dbReference>
<dbReference type="CDD" id="cd14792">
    <property type="entry name" value="GH27"/>
    <property type="match status" value="1"/>
</dbReference>
<keyword evidence="10" id="KW-0325">Glycoprotein</keyword>
<dbReference type="InterPro" id="IPR006215">
    <property type="entry name" value="Glyco_hydro_melibiase"/>
</dbReference>
<keyword evidence="6" id="KW-0964">Secreted</keyword>
<keyword evidence="9 12" id="KW-1015">Disulfide bond</keyword>
<keyword evidence="7 13" id="KW-0732">Signal</keyword>
<dbReference type="FunFam" id="3.20.20.70:FF:000202">
    <property type="entry name" value="Alpha-galactosidase"/>
    <property type="match status" value="1"/>
</dbReference>
<comment type="catalytic activity">
    <reaction evidence="1 12">
        <text>Hydrolysis of terminal, non-reducing alpha-D-galactose residues in alpha-D-galactosides, including galactose oligosaccharides, galactomannans and galactolipids.</text>
        <dbReference type="EC" id="3.2.1.22"/>
    </reaction>
</comment>
<dbReference type="PRINTS" id="PR00740">
    <property type="entry name" value="GLHYDRLASE27"/>
</dbReference>
<keyword evidence="16" id="KW-1185">Reference proteome</keyword>
<evidence type="ECO:0000256" key="3">
    <source>
        <dbReference type="ARBA" id="ARBA00004613"/>
    </source>
</evidence>
<feature type="chain" id="PRO_5040422245" description="Alpha-galactosidase" evidence="13">
    <location>
        <begin position="17"/>
        <end position="484"/>
    </location>
</feature>
<dbReference type="AlphaFoldDB" id="A0A9P4IAM5"/>
<evidence type="ECO:0000256" key="9">
    <source>
        <dbReference type="ARBA" id="ARBA00023157"/>
    </source>
</evidence>
<dbReference type="EC" id="3.2.1.22" evidence="5 12"/>
<dbReference type="InterPro" id="IPR013785">
    <property type="entry name" value="Aldolase_TIM"/>
</dbReference>
<gene>
    <name evidence="15" type="ORF">NA57DRAFT_40098</name>
</gene>
<evidence type="ECO:0000256" key="12">
    <source>
        <dbReference type="RuleBase" id="RU361168"/>
    </source>
</evidence>
<protein>
    <recommendedName>
        <fullName evidence="5 12">Alpha-galactosidase</fullName>
        <ecNumber evidence="5 12">3.2.1.22</ecNumber>
    </recommendedName>
    <alternativeName>
        <fullName evidence="12">Melibiase</fullName>
    </alternativeName>
</protein>
<dbReference type="PANTHER" id="PTHR11452:SF75">
    <property type="entry name" value="ALPHA-GALACTOSIDASE MEL1"/>
    <property type="match status" value="1"/>
</dbReference>
<dbReference type="InterPro" id="IPR000111">
    <property type="entry name" value="Glyco_hydro_27/36_CS"/>
</dbReference>
<evidence type="ECO:0000313" key="15">
    <source>
        <dbReference type="EMBL" id="KAF2098346.1"/>
    </source>
</evidence>
<evidence type="ECO:0000256" key="2">
    <source>
        <dbReference type="ARBA" id="ARBA00003969"/>
    </source>
</evidence>
<dbReference type="GO" id="GO:0005995">
    <property type="term" value="P:melibiose catabolic process"/>
    <property type="evidence" value="ECO:0007669"/>
    <property type="project" value="UniProtKB-ARBA"/>
</dbReference>
<dbReference type="OrthoDB" id="5795902at2759"/>
<feature type="signal peptide" evidence="13">
    <location>
        <begin position="1"/>
        <end position="16"/>
    </location>
</feature>
<keyword evidence="11 12" id="KW-0326">Glycosidase</keyword>
<dbReference type="Proteomes" id="UP000799772">
    <property type="component" value="Unassembled WGS sequence"/>
</dbReference>
<dbReference type="InterPro" id="IPR017853">
    <property type="entry name" value="GH"/>
</dbReference>
<dbReference type="PRINTS" id="PR00748">
    <property type="entry name" value="MELIBIASE"/>
</dbReference>
<name>A0A9P4IAM5_9PEZI</name>
<evidence type="ECO:0000256" key="11">
    <source>
        <dbReference type="ARBA" id="ARBA00023295"/>
    </source>
</evidence>
<comment type="similarity">
    <text evidence="4 12">Belongs to the glycosyl hydrolase 27 family.</text>
</comment>
<comment type="function">
    <text evidence="2">Hydrolyzes a variety of simple alpha-D-galactoside as well as more complex molecules such as oligosaccharides and polysaccharides.</text>
</comment>
<accession>A0A9P4IAM5</accession>
<dbReference type="PANTHER" id="PTHR11452">
    <property type="entry name" value="ALPHA-GALACTOSIDASE/ALPHA-N-ACETYLGALACTOSAMINIDASE"/>
    <property type="match status" value="1"/>
</dbReference>
<evidence type="ECO:0000256" key="1">
    <source>
        <dbReference type="ARBA" id="ARBA00001255"/>
    </source>
</evidence>
<evidence type="ECO:0000313" key="16">
    <source>
        <dbReference type="Proteomes" id="UP000799772"/>
    </source>
</evidence>
<dbReference type="InterPro" id="IPR013780">
    <property type="entry name" value="Glyco_hydro_b"/>
</dbReference>
<dbReference type="Pfam" id="PF16499">
    <property type="entry name" value="Melibiase_2"/>
    <property type="match status" value="1"/>
</dbReference>
<evidence type="ECO:0000256" key="6">
    <source>
        <dbReference type="ARBA" id="ARBA00022525"/>
    </source>
</evidence>
<evidence type="ECO:0000259" key="14">
    <source>
        <dbReference type="Pfam" id="PF17801"/>
    </source>
</evidence>
<dbReference type="SUPFAM" id="SSF51011">
    <property type="entry name" value="Glycosyl hydrolase domain"/>
    <property type="match status" value="1"/>
</dbReference>
<evidence type="ECO:0000256" key="13">
    <source>
        <dbReference type="SAM" id="SignalP"/>
    </source>
</evidence>
<dbReference type="SUPFAM" id="SSF51445">
    <property type="entry name" value="(Trans)glycosidases"/>
    <property type="match status" value="1"/>
</dbReference>
<reference evidence="15" key="1">
    <citation type="journal article" date="2020" name="Stud. Mycol.">
        <title>101 Dothideomycetes genomes: a test case for predicting lifestyles and emergence of pathogens.</title>
        <authorList>
            <person name="Haridas S."/>
            <person name="Albert R."/>
            <person name="Binder M."/>
            <person name="Bloem J."/>
            <person name="Labutti K."/>
            <person name="Salamov A."/>
            <person name="Andreopoulos B."/>
            <person name="Baker S."/>
            <person name="Barry K."/>
            <person name="Bills G."/>
            <person name="Bluhm B."/>
            <person name="Cannon C."/>
            <person name="Castanera R."/>
            <person name="Culley D."/>
            <person name="Daum C."/>
            <person name="Ezra D."/>
            <person name="Gonzalez J."/>
            <person name="Henrissat B."/>
            <person name="Kuo A."/>
            <person name="Liang C."/>
            <person name="Lipzen A."/>
            <person name="Lutzoni F."/>
            <person name="Magnuson J."/>
            <person name="Mondo S."/>
            <person name="Nolan M."/>
            <person name="Ohm R."/>
            <person name="Pangilinan J."/>
            <person name="Park H.-J."/>
            <person name="Ramirez L."/>
            <person name="Alfaro M."/>
            <person name="Sun H."/>
            <person name="Tritt A."/>
            <person name="Yoshinaga Y."/>
            <person name="Zwiers L.-H."/>
            <person name="Turgeon B."/>
            <person name="Goodwin S."/>
            <person name="Spatafora J."/>
            <person name="Crous P."/>
            <person name="Grigoriev I."/>
        </authorList>
    </citation>
    <scope>NUCLEOTIDE SEQUENCE</scope>
    <source>
        <strain evidence="15">CBS 133067</strain>
    </source>
</reference>
<comment type="caution">
    <text evidence="15">The sequence shown here is derived from an EMBL/GenBank/DDBJ whole genome shotgun (WGS) entry which is preliminary data.</text>
</comment>
<dbReference type="Gene3D" id="3.20.20.70">
    <property type="entry name" value="Aldolase class I"/>
    <property type="match status" value="1"/>
</dbReference>
<evidence type="ECO:0000256" key="5">
    <source>
        <dbReference type="ARBA" id="ARBA00012755"/>
    </source>
</evidence>
<sequence>MRTLLIAASILTTVLALRNGLAITPQMGWNTWNSFGCAISEDIVLSSAELIVKWGFKDLGYEYVIIDDCWSAGRNSTGHLQANSTKFPNGIADVASKVHAMGLKLGIYSDAGNFTCGGYEGSLGHEEIDAQTWASWGVDYLKYDNCNNDGQMGTAQATASRYKVMQRALNATGRPILYSMCNWGDDAVWVWGSTVANSWRMAGDVFDMFDRPDPRCPCDEYTYLTCTESGFYCSVMNVVNKVAQIISKGGPGNWNDMDMLQIGNGGMQDSEYKIQMSVWAAAKSPMIMGNDLRKMDANTLSILQNTAVLSVSQDVKGSGAERSWRYFVPDQDKYGQGEIALWVGGLNGPGQYGDQLVLFTNTGTQDRRMNASLATIFFDSGPEGSAPQIKESWEVYDLWANRMDNATANAIINGNGTVPSDARWNATANGGYAGLPSSTEKALMGTKVGTIQPGGTLWADVKGRDVGMFRLRQVGAGKKKRDEL</sequence>
<evidence type="ECO:0000256" key="4">
    <source>
        <dbReference type="ARBA" id="ARBA00009743"/>
    </source>
</evidence>
<proteinExistence type="inferred from homology"/>
<dbReference type="EMBL" id="ML978127">
    <property type="protein sequence ID" value="KAF2098346.1"/>
    <property type="molecule type" value="Genomic_DNA"/>
</dbReference>
<keyword evidence="8 12" id="KW-0378">Hydrolase</keyword>
<dbReference type="PROSITE" id="PS00512">
    <property type="entry name" value="ALPHA_GALACTOSIDASE"/>
    <property type="match status" value="1"/>
</dbReference>
<feature type="domain" description="Alpha galactosidase C-terminal" evidence="14">
    <location>
        <begin position="337"/>
        <end position="417"/>
    </location>
</feature>
<evidence type="ECO:0000256" key="7">
    <source>
        <dbReference type="ARBA" id="ARBA00022729"/>
    </source>
</evidence>
<evidence type="ECO:0000256" key="10">
    <source>
        <dbReference type="ARBA" id="ARBA00023180"/>
    </source>
</evidence>
<dbReference type="GO" id="GO:0005576">
    <property type="term" value="C:extracellular region"/>
    <property type="evidence" value="ECO:0007669"/>
    <property type="project" value="UniProtKB-SubCell"/>
</dbReference>
<dbReference type="InterPro" id="IPR041233">
    <property type="entry name" value="Melibiase_C"/>
</dbReference>
<evidence type="ECO:0000256" key="8">
    <source>
        <dbReference type="ARBA" id="ARBA00022801"/>
    </source>
</evidence>
<comment type="subcellular location">
    <subcellularLocation>
        <location evidence="3">Secreted</location>
    </subcellularLocation>
</comment>
<organism evidence="15 16">
    <name type="scientific">Rhizodiscina lignyota</name>
    <dbReference type="NCBI Taxonomy" id="1504668"/>
    <lineage>
        <taxon>Eukaryota</taxon>
        <taxon>Fungi</taxon>
        <taxon>Dikarya</taxon>
        <taxon>Ascomycota</taxon>
        <taxon>Pezizomycotina</taxon>
        <taxon>Dothideomycetes</taxon>
        <taxon>Pleosporomycetidae</taxon>
        <taxon>Aulographales</taxon>
        <taxon>Rhizodiscinaceae</taxon>
        <taxon>Rhizodiscina</taxon>
    </lineage>
</organism>
<dbReference type="Pfam" id="PF17801">
    <property type="entry name" value="Melibiase_C"/>
    <property type="match status" value="1"/>
</dbReference>